<accession>A0A6H5HXN8</accession>
<organism evidence="1 2">
    <name type="scientific">Trichogramma brassicae</name>
    <dbReference type="NCBI Taxonomy" id="86971"/>
    <lineage>
        <taxon>Eukaryota</taxon>
        <taxon>Metazoa</taxon>
        <taxon>Ecdysozoa</taxon>
        <taxon>Arthropoda</taxon>
        <taxon>Hexapoda</taxon>
        <taxon>Insecta</taxon>
        <taxon>Pterygota</taxon>
        <taxon>Neoptera</taxon>
        <taxon>Endopterygota</taxon>
        <taxon>Hymenoptera</taxon>
        <taxon>Apocrita</taxon>
        <taxon>Proctotrupomorpha</taxon>
        <taxon>Chalcidoidea</taxon>
        <taxon>Trichogrammatidae</taxon>
        <taxon>Trichogramma</taxon>
    </lineage>
</organism>
<dbReference type="EMBL" id="CADCXV010000147">
    <property type="protein sequence ID" value="CAB0028466.1"/>
    <property type="molecule type" value="Genomic_DNA"/>
</dbReference>
<proteinExistence type="predicted"/>
<sequence length="76" mass="8901">MELEKIPATRAARVHRLKEINFQCKKLSLRAGVEKSLREKKGGPMMMMHTLLRRQDAVARRRRELLPLLPLLPLRC</sequence>
<evidence type="ECO:0000313" key="1">
    <source>
        <dbReference type="EMBL" id="CAB0028466.1"/>
    </source>
</evidence>
<dbReference type="AlphaFoldDB" id="A0A6H5HXN8"/>
<keyword evidence="2" id="KW-1185">Reference proteome</keyword>
<protein>
    <submittedName>
        <fullName evidence="1">Uncharacterized protein</fullName>
    </submittedName>
</protein>
<name>A0A6H5HXN8_9HYME</name>
<dbReference type="Proteomes" id="UP000479190">
    <property type="component" value="Unassembled WGS sequence"/>
</dbReference>
<reference evidence="1 2" key="1">
    <citation type="submission" date="2020-02" db="EMBL/GenBank/DDBJ databases">
        <authorList>
            <person name="Ferguson B K."/>
        </authorList>
    </citation>
    <scope>NUCLEOTIDE SEQUENCE [LARGE SCALE GENOMIC DNA]</scope>
</reference>
<gene>
    <name evidence="1" type="ORF">TBRA_LOCUS634</name>
</gene>
<evidence type="ECO:0000313" key="2">
    <source>
        <dbReference type="Proteomes" id="UP000479190"/>
    </source>
</evidence>